<evidence type="ECO:0000313" key="1">
    <source>
        <dbReference type="EMBL" id="MWK57527.1"/>
    </source>
</evidence>
<sequence length="171" mass="19176">MDILHISDKSLTELEQLFACNIEDDDFYDVMAFNIERSKPGYWLEHINSLDPMRQRAATFGLGLSKAPRKQLTQALMALAESQNERIASQAVDSLRRLNVRRAKALVKRLMQHTSTYVRGAAIRFMAFALESEAIPVIAPCLHDSDPIVRQNAIDELSELGGDQVIALIPP</sequence>
<dbReference type="EMBL" id="WTFN01000037">
    <property type="protein sequence ID" value="MWK57527.1"/>
    <property type="molecule type" value="Genomic_DNA"/>
</dbReference>
<comment type="caution">
    <text evidence="1">The sequence shown here is derived from an EMBL/GenBank/DDBJ whole genome shotgun (WGS) entry which is preliminary data.</text>
</comment>
<evidence type="ECO:0000313" key="2">
    <source>
        <dbReference type="Proteomes" id="UP000461288"/>
    </source>
</evidence>
<dbReference type="Gene3D" id="1.25.10.10">
    <property type="entry name" value="Leucine-rich Repeat Variant"/>
    <property type="match status" value="1"/>
</dbReference>
<organism evidence="1 2">
    <name type="scientific">Metapseudomonas otitidis</name>
    <dbReference type="NCBI Taxonomy" id="319939"/>
    <lineage>
        <taxon>Bacteria</taxon>
        <taxon>Pseudomonadati</taxon>
        <taxon>Pseudomonadota</taxon>
        <taxon>Gammaproteobacteria</taxon>
        <taxon>Pseudomonadales</taxon>
        <taxon>Pseudomonadaceae</taxon>
        <taxon>Metapseudomonas</taxon>
    </lineage>
</organism>
<reference evidence="1 2" key="1">
    <citation type="submission" date="2019-12" db="EMBL/GenBank/DDBJ databases">
        <title>Draft genome sequence of Pseudomonas otitidis recovered from a chicken carcass.</title>
        <authorList>
            <person name="Vieira T.R."/>
            <person name="Oliviera E.F.C."/>
            <person name="Silva N.M.V."/>
            <person name="Sambrano G.E."/>
            <person name="Cibulski S.P."/>
            <person name="Cardoso M.R.I."/>
        </authorList>
    </citation>
    <scope>NUCLEOTIDE SEQUENCE [LARGE SCALE GENOMIC DNA]</scope>
    <source>
        <strain evidence="1 2">25_K</strain>
    </source>
</reference>
<dbReference type="RefSeq" id="WP_160481411.1">
    <property type="nucleotide sequence ID" value="NZ_WTFN01000037.1"/>
</dbReference>
<name>A0A7X3H8T5_9GAMM</name>
<proteinExistence type="predicted"/>
<dbReference type="Proteomes" id="UP000461288">
    <property type="component" value="Unassembled WGS sequence"/>
</dbReference>
<dbReference type="InterPro" id="IPR011989">
    <property type="entry name" value="ARM-like"/>
</dbReference>
<accession>A0A7X3H8T5</accession>
<protein>
    <recommendedName>
        <fullName evidence="3">HEAT repeat-containing protein</fullName>
    </recommendedName>
</protein>
<dbReference type="Pfam" id="PF13646">
    <property type="entry name" value="HEAT_2"/>
    <property type="match status" value="1"/>
</dbReference>
<evidence type="ECO:0008006" key="3">
    <source>
        <dbReference type="Google" id="ProtNLM"/>
    </source>
</evidence>
<dbReference type="AlphaFoldDB" id="A0A7X3H8T5"/>
<dbReference type="InterPro" id="IPR016024">
    <property type="entry name" value="ARM-type_fold"/>
</dbReference>
<dbReference type="SUPFAM" id="SSF48371">
    <property type="entry name" value="ARM repeat"/>
    <property type="match status" value="1"/>
</dbReference>
<gene>
    <name evidence="1" type="ORF">GO594_16210</name>
</gene>